<reference evidence="1 2" key="1">
    <citation type="submission" date="2020-05" db="EMBL/GenBank/DDBJ databases">
        <title>Genomic Encyclopedia of Type Strains, Phase IV (KMG-V): Genome sequencing to study the core and pangenomes of soil and plant-associated prokaryotes.</title>
        <authorList>
            <person name="Whitman W."/>
        </authorList>
    </citation>
    <scope>NUCLEOTIDE SEQUENCE [LARGE SCALE GENOMIC DNA]</scope>
    <source>
        <strain evidence="1 2">C29</strain>
    </source>
</reference>
<keyword evidence="2" id="KW-1185">Reference proteome</keyword>
<evidence type="ECO:0000313" key="1">
    <source>
        <dbReference type="EMBL" id="NRT57689.1"/>
    </source>
</evidence>
<name>A0ABX2G6L3_9BURK</name>
<evidence type="ECO:0000313" key="2">
    <source>
        <dbReference type="Proteomes" id="UP001516061"/>
    </source>
</evidence>
<dbReference type="EMBL" id="JABSNM010000018">
    <property type="protein sequence ID" value="NRT57689.1"/>
    <property type="molecule type" value="Genomic_DNA"/>
</dbReference>
<gene>
    <name evidence="1" type="ORF">HNQ01_003449</name>
</gene>
<sequence>MAFDSTPRTVLWYLSLAGSEIAAARIEGEAGPEPGALVLRLSAAAVRRAADGVAGYLWPVEMRLAQARCEGGGPDVFFGGVRAARVLQAGRVLDALPLPGRLDGALVLELQLIHGTALRIEADALTLGLAPDAEAVFRESCDC</sequence>
<dbReference type="Proteomes" id="UP001516061">
    <property type="component" value="Unassembled WGS sequence"/>
</dbReference>
<accession>A0ABX2G6L3</accession>
<protein>
    <submittedName>
        <fullName evidence="1">Uncharacterized protein</fullName>
    </submittedName>
</protein>
<dbReference type="RefSeq" id="WP_173806653.1">
    <property type="nucleotide sequence ID" value="NZ_JABSNM010000018.1"/>
</dbReference>
<organism evidence="1 2">
    <name type="scientific">Sphaerotilus uruguayifluvii</name>
    <dbReference type="NCBI Taxonomy" id="2735897"/>
    <lineage>
        <taxon>Bacteria</taxon>
        <taxon>Pseudomonadati</taxon>
        <taxon>Pseudomonadota</taxon>
        <taxon>Betaproteobacteria</taxon>
        <taxon>Burkholderiales</taxon>
        <taxon>Sphaerotilaceae</taxon>
        <taxon>Sphaerotilus</taxon>
    </lineage>
</organism>
<comment type="caution">
    <text evidence="1">The sequence shown here is derived from an EMBL/GenBank/DDBJ whole genome shotgun (WGS) entry which is preliminary data.</text>
</comment>
<proteinExistence type="predicted"/>